<evidence type="ECO:0000256" key="4">
    <source>
        <dbReference type="ARBA" id="ARBA00023136"/>
    </source>
</evidence>
<evidence type="ECO:0000313" key="7">
    <source>
        <dbReference type="EMBL" id="SHO64470.1"/>
    </source>
</evidence>
<dbReference type="GO" id="GO:0016020">
    <property type="term" value="C:membrane"/>
    <property type="evidence" value="ECO:0007669"/>
    <property type="project" value="UniProtKB-SubCell"/>
</dbReference>
<keyword evidence="2 5" id="KW-0812">Transmembrane</keyword>
<organism evidence="7 8">
    <name type="scientific">Algoriphagus zhangzhouensis</name>
    <dbReference type="NCBI Taxonomy" id="1073327"/>
    <lineage>
        <taxon>Bacteria</taxon>
        <taxon>Pseudomonadati</taxon>
        <taxon>Bacteroidota</taxon>
        <taxon>Cytophagia</taxon>
        <taxon>Cytophagales</taxon>
        <taxon>Cyclobacteriaceae</taxon>
        <taxon>Algoriphagus</taxon>
    </lineage>
</organism>
<feature type="transmembrane region" description="Helical" evidence="5">
    <location>
        <begin position="143"/>
        <end position="163"/>
    </location>
</feature>
<gene>
    <name evidence="7" type="ORF">SAMN04488108_3472</name>
</gene>
<feature type="transmembrane region" description="Helical" evidence="5">
    <location>
        <begin position="445"/>
        <end position="464"/>
    </location>
</feature>
<sequence>MLGKNKYLLKSILTFKDGLVWTIFHMALGALATVSPYPIIAWYYLLVFDTIRAFIFVEGKERNFVLAYALVYFSSFELIGRMSSSSPYIPYESSKYIMMVLSLIGISFNVKNLKFSNLGFILLLLLLPSLFIDQSGLVKVSDIIFNLFGIFNIAFALIFLGTLQVDRWKFVSWVRLIAFPIIPVLVYVFLKTPDYSDLEFELSANFDTTGGFGSNQVSTVLGLGAFLFAVALILNYRITTNKLFDIVLFSAFSLQGLLTFSRGGMIGAALGLFTLIYFLLKVGKNQLKVLKIPNPKKYILPTVIGLVFFFILGNIITGGNLALRYQGQTAGTMTGNHEVDFNKFTSARWQLFAEDMVVFAEYPIFGAGGASSKYLRNLTQNEITHVELSRLIAEHGMFGLMITVLFGVMYFRIRDSKIDGINKAVQMSFFVLAIFTSFHAATRTFLTPLLVSLSMVTIVDYSKIKAVKKKKAERAKLQSFMAGQI</sequence>
<accession>A0A1M7ZHT6</accession>
<dbReference type="Pfam" id="PF04932">
    <property type="entry name" value="Wzy_C"/>
    <property type="match status" value="1"/>
</dbReference>
<dbReference type="AlphaFoldDB" id="A0A1M7ZHT6"/>
<evidence type="ECO:0000313" key="8">
    <source>
        <dbReference type="Proteomes" id="UP000184609"/>
    </source>
</evidence>
<evidence type="ECO:0000256" key="2">
    <source>
        <dbReference type="ARBA" id="ARBA00022692"/>
    </source>
</evidence>
<feature type="transmembrane region" description="Helical" evidence="5">
    <location>
        <begin position="170"/>
        <end position="190"/>
    </location>
</feature>
<dbReference type="Proteomes" id="UP000184609">
    <property type="component" value="Unassembled WGS sequence"/>
</dbReference>
<feature type="transmembrane region" description="Helical" evidence="5">
    <location>
        <begin position="395"/>
        <end position="413"/>
    </location>
</feature>
<feature type="transmembrane region" description="Helical" evidence="5">
    <location>
        <begin position="64"/>
        <end position="82"/>
    </location>
</feature>
<keyword evidence="4 5" id="KW-0472">Membrane</keyword>
<feature type="transmembrane region" description="Helical" evidence="5">
    <location>
        <begin position="217"/>
        <end position="236"/>
    </location>
</feature>
<name>A0A1M7ZHT6_9BACT</name>
<evidence type="ECO:0000256" key="5">
    <source>
        <dbReference type="SAM" id="Phobius"/>
    </source>
</evidence>
<reference evidence="8" key="1">
    <citation type="submission" date="2016-12" db="EMBL/GenBank/DDBJ databases">
        <authorList>
            <person name="Varghese N."/>
            <person name="Submissions S."/>
        </authorList>
    </citation>
    <scope>NUCLEOTIDE SEQUENCE [LARGE SCALE GENOMIC DNA]</scope>
    <source>
        <strain evidence="8">DSM 25035</strain>
    </source>
</reference>
<dbReference type="STRING" id="1073327.SAMN04488108_3472"/>
<proteinExistence type="predicted"/>
<dbReference type="InterPro" id="IPR007016">
    <property type="entry name" value="O-antigen_ligase-rel_domated"/>
</dbReference>
<feature type="transmembrane region" description="Helical" evidence="5">
    <location>
        <begin position="117"/>
        <end position="137"/>
    </location>
</feature>
<keyword evidence="3 5" id="KW-1133">Transmembrane helix</keyword>
<evidence type="ECO:0000259" key="6">
    <source>
        <dbReference type="Pfam" id="PF04932"/>
    </source>
</evidence>
<evidence type="ECO:0000256" key="3">
    <source>
        <dbReference type="ARBA" id="ARBA00022989"/>
    </source>
</evidence>
<comment type="subcellular location">
    <subcellularLocation>
        <location evidence="1">Membrane</location>
        <topology evidence="1">Multi-pass membrane protein</topology>
    </subcellularLocation>
</comment>
<dbReference type="EMBL" id="FRXN01000005">
    <property type="protein sequence ID" value="SHO64470.1"/>
    <property type="molecule type" value="Genomic_DNA"/>
</dbReference>
<evidence type="ECO:0000256" key="1">
    <source>
        <dbReference type="ARBA" id="ARBA00004141"/>
    </source>
</evidence>
<feature type="transmembrane region" description="Helical" evidence="5">
    <location>
        <begin position="266"/>
        <end position="283"/>
    </location>
</feature>
<keyword evidence="8" id="KW-1185">Reference proteome</keyword>
<protein>
    <recommendedName>
        <fullName evidence="6">O-antigen ligase-related domain-containing protein</fullName>
    </recommendedName>
</protein>
<feature type="transmembrane region" description="Helical" evidence="5">
    <location>
        <begin position="94"/>
        <end position="110"/>
    </location>
</feature>
<feature type="domain" description="O-antigen ligase-related" evidence="6">
    <location>
        <begin position="255"/>
        <end position="403"/>
    </location>
</feature>
<feature type="transmembrane region" description="Helical" evidence="5">
    <location>
        <begin position="12"/>
        <end position="34"/>
    </location>
</feature>
<feature type="transmembrane region" description="Helical" evidence="5">
    <location>
        <begin position="303"/>
        <end position="323"/>
    </location>
</feature>